<feature type="transmembrane region" description="Helical" evidence="1">
    <location>
        <begin position="137"/>
        <end position="158"/>
    </location>
</feature>
<sequence>MARAGSPVTEGPRARLLRGPLFWAAVAAFLGAWIGLFGTLRQATLRDAFYLDPLGQLLARVPGFAGEALVMSSALGVAYLLWNVLGGMGRRVAVWGMVPLAALLLAEAVGIASSVYWSTGQRWQEYAHFPFPAFEAAASHAVYFLPPAALLPFAMLALAGRERGFGILLSCLLILALPFGAIRFWLFSPGPDAYAGVSSEVFFYLVGWYSAGVSLLEAPLWILLGVMLARRANAQALGEAFRVREKENLKAARRLYERGLGRGELHVLDGLVREDFRDLRRGSRGTLAMERVFSALWKSYPDLTISIKGQEAEDDLVRTRLVLSGTDEGGVLWYPPTGRRATFAAEFVDRFSEGKLIEHSGEADTEALLGQLGLTETRASPGADR</sequence>
<gene>
    <name evidence="2" type="ORF">AVDCRST_MAG55-444</name>
</gene>
<feature type="transmembrane region" description="Helical" evidence="1">
    <location>
        <begin position="61"/>
        <end position="82"/>
    </location>
</feature>
<accession>A0A6J4P0J8</accession>
<dbReference type="InterPro" id="IPR009959">
    <property type="entry name" value="Cyclase_SnoaL-like"/>
</dbReference>
<keyword evidence="1" id="KW-1133">Transmembrane helix</keyword>
<keyword evidence="1" id="KW-0812">Transmembrane</keyword>
<organism evidence="2">
    <name type="scientific">uncultured Rubrobacteraceae bacterium</name>
    <dbReference type="NCBI Taxonomy" id="349277"/>
    <lineage>
        <taxon>Bacteria</taxon>
        <taxon>Bacillati</taxon>
        <taxon>Actinomycetota</taxon>
        <taxon>Rubrobacteria</taxon>
        <taxon>Rubrobacterales</taxon>
        <taxon>Rubrobacteraceae</taxon>
        <taxon>environmental samples</taxon>
    </lineage>
</organism>
<dbReference type="InterPro" id="IPR032710">
    <property type="entry name" value="NTF2-like_dom_sf"/>
</dbReference>
<feature type="transmembrane region" description="Helical" evidence="1">
    <location>
        <begin position="94"/>
        <end position="117"/>
    </location>
</feature>
<name>A0A6J4P0J8_9ACTN</name>
<feature type="transmembrane region" description="Helical" evidence="1">
    <location>
        <begin position="206"/>
        <end position="229"/>
    </location>
</feature>
<reference evidence="2" key="1">
    <citation type="submission" date="2020-02" db="EMBL/GenBank/DDBJ databases">
        <authorList>
            <person name="Meier V. D."/>
        </authorList>
    </citation>
    <scope>NUCLEOTIDE SEQUENCE</scope>
    <source>
        <strain evidence="2">AVDCRST_MAG55</strain>
    </source>
</reference>
<dbReference type="PANTHER" id="PTHR38436">
    <property type="entry name" value="POLYKETIDE CYCLASE SNOAL-LIKE DOMAIN"/>
    <property type="match status" value="1"/>
</dbReference>
<dbReference type="Gene3D" id="3.10.450.50">
    <property type="match status" value="1"/>
</dbReference>
<dbReference type="Pfam" id="PF07366">
    <property type="entry name" value="SnoaL"/>
    <property type="match status" value="1"/>
</dbReference>
<dbReference type="EMBL" id="CADCUZ010000019">
    <property type="protein sequence ID" value="CAA9397022.1"/>
    <property type="molecule type" value="Genomic_DNA"/>
</dbReference>
<dbReference type="PANTHER" id="PTHR38436:SF1">
    <property type="entry name" value="ESTER CYCLASE"/>
    <property type="match status" value="1"/>
</dbReference>
<proteinExistence type="predicted"/>
<feature type="transmembrane region" description="Helical" evidence="1">
    <location>
        <begin position="21"/>
        <end position="41"/>
    </location>
</feature>
<evidence type="ECO:0000256" key="1">
    <source>
        <dbReference type="SAM" id="Phobius"/>
    </source>
</evidence>
<dbReference type="AlphaFoldDB" id="A0A6J4P0J8"/>
<keyword evidence="1" id="KW-0472">Membrane</keyword>
<dbReference type="GO" id="GO:0030638">
    <property type="term" value="P:polyketide metabolic process"/>
    <property type="evidence" value="ECO:0007669"/>
    <property type="project" value="InterPro"/>
</dbReference>
<feature type="transmembrane region" description="Helical" evidence="1">
    <location>
        <begin position="165"/>
        <end position="186"/>
    </location>
</feature>
<evidence type="ECO:0000313" key="2">
    <source>
        <dbReference type="EMBL" id="CAA9397022.1"/>
    </source>
</evidence>
<protein>
    <submittedName>
        <fullName evidence="2">Uncharacterized protein</fullName>
    </submittedName>
</protein>
<dbReference type="SUPFAM" id="SSF54427">
    <property type="entry name" value="NTF2-like"/>
    <property type="match status" value="1"/>
</dbReference>